<comment type="cofactor">
    <cofactor evidence="7">
        <name>Zn(2+)</name>
        <dbReference type="ChEBI" id="CHEBI:29105"/>
    </cofactor>
    <text evidence="7">Binds 2 Zn(2+) ions per subunit.</text>
</comment>
<feature type="binding site" evidence="7">
    <location>
        <position position="58"/>
    </location>
    <ligand>
        <name>Zn(2+)</name>
        <dbReference type="ChEBI" id="CHEBI:29105"/>
        <label>1</label>
    </ligand>
</feature>
<keyword evidence="5 7" id="KW-0378">Hydrolase</keyword>
<dbReference type="GO" id="GO:0046872">
    <property type="term" value="F:metal ion binding"/>
    <property type="evidence" value="ECO:0007669"/>
    <property type="project" value="UniProtKB-KW"/>
</dbReference>
<reference evidence="10" key="1">
    <citation type="submission" date="2016-10" db="EMBL/GenBank/DDBJ databases">
        <authorList>
            <person name="Varghese N."/>
            <person name="Submissions S."/>
        </authorList>
    </citation>
    <scope>NUCLEOTIDE SEQUENCE [LARGE SCALE GENOMIC DNA]</scope>
    <source>
        <strain evidence="10">DSM 123</strain>
    </source>
</reference>
<evidence type="ECO:0000256" key="5">
    <source>
        <dbReference type="ARBA" id="ARBA00022801"/>
    </source>
</evidence>
<feature type="binding site" evidence="7">
    <location>
        <position position="61"/>
    </location>
    <ligand>
        <name>Zn(2+)</name>
        <dbReference type="ChEBI" id="CHEBI:29105"/>
        <label>2</label>
    </ligand>
</feature>
<dbReference type="HAMAP" id="MF_01374">
    <property type="entry name" value="Glyoxalase_2"/>
    <property type="match status" value="1"/>
</dbReference>
<dbReference type="SMART" id="SM00849">
    <property type="entry name" value="Lactamase_B"/>
    <property type="match status" value="1"/>
</dbReference>
<evidence type="ECO:0000313" key="9">
    <source>
        <dbReference type="EMBL" id="SEO14581.1"/>
    </source>
</evidence>
<protein>
    <recommendedName>
        <fullName evidence="7">Hydroxyacylglutathione hydrolase</fullName>
        <ecNumber evidence="7">3.1.2.6</ecNumber>
    </recommendedName>
    <alternativeName>
        <fullName evidence="7">Glyoxalase II</fullName>
        <shortName evidence="7">Glx II</shortName>
    </alternativeName>
</protein>
<evidence type="ECO:0000256" key="6">
    <source>
        <dbReference type="ARBA" id="ARBA00022833"/>
    </source>
</evidence>
<feature type="binding site" evidence="7">
    <location>
        <position position="56"/>
    </location>
    <ligand>
        <name>Zn(2+)</name>
        <dbReference type="ChEBI" id="CHEBI:29105"/>
        <label>1</label>
    </ligand>
</feature>
<feature type="binding site" evidence="7">
    <location>
        <position position="133"/>
    </location>
    <ligand>
        <name>Zn(2+)</name>
        <dbReference type="ChEBI" id="CHEBI:29105"/>
        <label>2</label>
    </ligand>
</feature>
<feature type="binding site" evidence="7">
    <location>
        <position position="171"/>
    </location>
    <ligand>
        <name>Zn(2+)</name>
        <dbReference type="ChEBI" id="CHEBI:29105"/>
        <label>2</label>
    </ligand>
</feature>
<evidence type="ECO:0000256" key="3">
    <source>
        <dbReference type="ARBA" id="ARBA00006759"/>
    </source>
</evidence>
<dbReference type="Pfam" id="PF16123">
    <property type="entry name" value="HAGH_C"/>
    <property type="match status" value="1"/>
</dbReference>
<name>A0A1H8MB40_9BRAD</name>
<evidence type="ECO:0000259" key="8">
    <source>
        <dbReference type="SMART" id="SM00849"/>
    </source>
</evidence>
<dbReference type="PANTHER" id="PTHR43705">
    <property type="entry name" value="HYDROXYACYLGLUTATHIONE HYDROLASE"/>
    <property type="match status" value="1"/>
</dbReference>
<organism evidence="9 10">
    <name type="scientific">Rhodopseudomonas pseudopalustris</name>
    <dbReference type="NCBI Taxonomy" id="1513892"/>
    <lineage>
        <taxon>Bacteria</taxon>
        <taxon>Pseudomonadati</taxon>
        <taxon>Pseudomonadota</taxon>
        <taxon>Alphaproteobacteria</taxon>
        <taxon>Hyphomicrobiales</taxon>
        <taxon>Nitrobacteraceae</taxon>
        <taxon>Rhodopseudomonas</taxon>
    </lineage>
</organism>
<evidence type="ECO:0000256" key="2">
    <source>
        <dbReference type="ARBA" id="ARBA00004963"/>
    </source>
</evidence>
<evidence type="ECO:0000256" key="7">
    <source>
        <dbReference type="HAMAP-Rule" id="MF_01374"/>
    </source>
</evidence>
<dbReference type="GO" id="GO:0019243">
    <property type="term" value="P:methylglyoxal catabolic process to D-lactate via S-lactoyl-glutathione"/>
    <property type="evidence" value="ECO:0007669"/>
    <property type="project" value="UniProtKB-UniRule"/>
</dbReference>
<dbReference type="PIRSF" id="PIRSF005457">
    <property type="entry name" value="Glx"/>
    <property type="match status" value="1"/>
</dbReference>
<dbReference type="InterPro" id="IPR001279">
    <property type="entry name" value="Metallo-B-lactamas"/>
</dbReference>
<keyword evidence="6 7" id="KW-0862">Zinc</keyword>
<dbReference type="PANTHER" id="PTHR43705:SF1">
    <property type="entry name" value="HYDROXYACYLGLUTATHIONE HYDROLASE GLOB"/>
    <property type="match status" value="1"/>
</dbReference>
<evidence type="ECO:0000313" key="10">
    <source>
        <dbReference type="Proteomes" id="UP000199615"/>
    </source>
</evidence>
<dbReference type="InterPro" id="IPR035680">
    <property type="entry name" value="Clx_II_MBL"/>
</dbReference>
<proteinExistence type="inferred from homology"/>
<dbReference type="Pfam" id="PF00753">
    <property type="entry name" value="Lactamase_B"/>
    <property type="match status" value="1"/>
</dbReference>
<comment type="similarity">
    <text evidence="3 7">Belongs to the metallo-beta-lactamase superfamily. Glyoxalase II family.</text>
</comment>
<comment type="function">
    <text evidence="7">Thiolesterase that catalyzes the hydrolysis of S-D-lactoyl-glutathione to form glutathione and D-lactic acid.</text>
</comment>
<dbReference type="AlphaFoldDB" id="A0A1H8MB40"/>
<feature type="binding site" evidence="7">
    <location>
        <position position="60"/>
    </location>
    <ligand>
        <name>Zn(2+)</name>
        <dbReference type="ChEBI" id="CHEBI:29105"/>
        <label>2</label>
    </ligand>
</feature>
<comment type="subunit">
    <text evidence="7">Monomer.</text>
</comment>
<dbReference type="RefSeq" id="WP_092681416.1">
    <property type="nucleotide sequence ID" value="NZ_FODT01000001.1"/>
</dbReference>
<feature type="domain" description="Metallo-beta-lactamase" evidence="8">
    <location>
        <begin position="13"/>
        <end position="171"/>
    </location>
</feature>
<dbReference type="GO" id="GO:0004416">
    <property type="term" value="F:hydroxyacylglutathione hydrolase activity"/>
    <property type="evidence" value="ECO:0007669"/>
    <property type="project" value="UniProtKB-UniRule"/>
</dbReference>
<dbReference type="InterPro" id="IPR050110">
    <property type="entry name" value="Glyoxalase_II_hydrolase"/>
</dbReference>
<dbReference type="EC" id="3.1.2.6" evidence="7"/>
<dbReference type="CDD" id="cd07723">
    <property type="entry name" value="hydroxyacylglutathione_hydrolase_MBL-fold"/>
    <property type="match status" value="1"/>
</dbReference>
<sequence length="255" mass="27657">MAADIRIVPCLTDNFGYLIHDPSSGATASIDAPEAAPLIAALEKEGWKLTDILVTHHHGDHVGGVAELKKKYQCRVVAPHDANAKIADIDLRVEEGDVVRVGGLSARVLETPGHTLDHISYVFDDDRALFAADTLFSIGCGRVFEGTYPMMWESLLKLRELPDDFKLYCGHEYTASNVKFALTIEPDNAALQARAKQVEQQRAAGKPTIPVTLGEEKQANLFLRADVPSVAAAVGLPGESAADVFGELRERKNNS</sequence>
<evidence type="ECO:0000256" key="1">
    <source>
        <dbReference type="ARBA" id="ARBA00001623"/>
    </source>
</evidence>
<evidence type="ECO:0000256" key="4">
    <source>
        <dbReference type="ARBA" id="ARBA00022723"/>
    </source>
</evidence>
<dbReference type="UniPathway" id="UPA00619">
    <property type="reaction ID" value="UER00676"/>
</dbReference>
<comment type="pathway">
    <text evidence="2 7">Secondary metabolite metabolism; methylglyoxal degradation; (R)-lactate from methylglyoxal: step 2/2.</text>
</comment>
<dbReference type="InterPro" id="IPR032282">
    <property type="entry name" value="HAGH_C"/>
</dbReference>
<dbReference type="SUPFAM" id="SSF56281">
    <property type="entry name" value="Metallo-hydrolase/oxidoreductase"/>
    <property type="match status" value="1"/>
</dbReference>
<comment type="catalytic activity">
    <reaction evidence="1 7">
        <text>an S-(2-hydroxyacyl)glutathione + H2O = a 2-hydroxy carboxylate + glutathione + H(+)</text>
        <dbReference type="Rhea" id="RHEA:21864"/>
        <dbReference type="ChEBI" id="CHEBI:15377"/>
        <dbReference type="ChEBI" id="CHEBI:15378"/>
        <dbReference type="ChEBI" id="CHEBI:57925"/>
        <dbReference type="ChEBI" id="CHEBI:58896"/>
        <dbReference type="ChEBI" id="CHEBI:71261"/>
        <dbReference type="EC" id="3.1.2.6"/>
    </reaction>
</comment>
<dbReference type="NCBIfam" id="TIGR03413">
    <property type="entry name" value="GSH_gloB"/>
    <property type="match status" value="1"/>
</dbReference>
<dbReference type="OrthoDB" id="9802248at2"/>
<dbReference type="Proteomes" id="UP000199615">
    <property type="component" value="Unassembled WGS sequence"/>
</dbReference>
<dbReference type="InterPro" id="IPR036866">
    <property type="entry name" value="RibonucZ/Hydroxyglut_hydro"/>
</dbReference>
<accession>A0A1H8MB40</accession>
<keyword evidence="4 7" id="KW-0479">Metal-binding</keyword>
<dbReference type="EMBL" id="FODT01000001">
    <property type="protein sequence ID" value="SEO14581.1"/>
    <property type="molecule type" value="Genomic_DNA"/>
</dbReference>
<feature type="binding site" evidence="7">
    <location>
        <position position="114"/>
    </location>
    <ligand>
        <name>Zn(2+)</name>
        <dbReference type="ChEBI" id="CHEBI:29105"/>
        <label>1</label>
    </ligand>
</feature>
<dbReference type="InterPro" id="IPR017782">
    <property type="entry name" value="Hydroxyacylglutathione_Hdrlase"/>
</dbReference>
<dbReference type="Gene3D" id="3.60.15.10">
    <property type="entry name" value="Ribonuclease Z/Hydroxyacylglutathione hydrolase-like"/>
    <property type="match status" value="1"/>
</dbReference>
<feature type="binding site" evidence="7">
    <location>
        <position position="133"/>
    </location>
    <ligand>
        <name>Zn(2+)</name>
        <dbReference type="ChEBI" id="CHEBI:29105"/>
        <label>1</label>
    </ligand>
</feature>
<gene>
    <name evidence="7" type="primary">gloB</name>
    <name evidence="9" type="ORF">SAMN05444123_101452</name>
</gene>
<keyword evidence="10" id="KW-1185">Reference proteome</keyword>